<organism evidence="7 8">
    <name type="scientific">Candidatus Desantisbacteria bacterium CG_4_10_14_0_8_um_filter_48_22</name>
    <dbReference type="NCBI Taxonomy" id="1974543"/>
    <lineage>
        <taxon>Bacteria</taxon>
        <taxon>Candidatus Desantisiibacteriota</taxon>
    </lineage>
</organism>
<dbReference type="GO" id="GO:0005829">
    <property type="term" value="C:cytosol"/>
    <property type="evidence" value="ECO:0007669"/>
    <property type="project" value="TreeGrafter"/>
</dbReference>
<evidence type="ECO:0000313" key="7">
    <source>
        <dbReference type="EMBL" id="PIZ15209.1"/>
    </source>
</evidence>
<dbReference type="SUPFAM" id="SSF103473">
    <property type="entry name" value="MFS general substrate transporter"/>
    <property type="match status" value="1"/>
</dbReference>
<dbReference type="InterPro" id="IPR029063">
    <property type="entry name" value="SAM-dependent_MTases_sf"/>
</dbReference>
<feature type="transmembrane region" description="Helical" evidence="5">
    <location>
        <begin position="64"/>
        <end position="85"/>
    </location>
</feature>
<comment type="caution">
    <text evidence="7">The sequence shown here is derived from an EMBL/GenBank/DDBJ whole genome shotgun (WGS) entry which is preliminary data.</text>
</comment>
<gene>
    <name evidence="7" type="ORF">COY52_10230</name>
</gene>
<feature type="transmembrane region" description="Helical" evidence="5">
    <location>
        <begin position="639"/>
        <end position="662"/>
    </location>
</feature>
<feature type="transmembrane region" description="Helical" evidence="5">
    <location>
        <begin position="147"/>
        <end position="166"/>
    </location>
</feature>
<comment type="caution">
    <text evidence="4">Lacks conserved residue(s) required for the propagation of feature annotation.</text>
</comment>
<keyword evidence="3 4" id="KW-0620">Polyamine biosynthesis</keyword>
<dbReference type="Gene3D" id="3.40.50.150">
    <property type="entry name" value="Vaccinia Virus protein VP39"/>
    <property type="match status" value="1"/>
</dbReference>
<dbReference type="Gene3D" id="1.20.1250.20">
    <property type="entry name" value="MFS general substrate transporter like domains"/>
    <property type="match status" value="1"/>
</dbReference>
<dbReference type="EMBL" id="PFMR01000276">
    <property type="protein sequence ID" value="PIZ15209.1"/>
    <property type="molecule type" value="Genomic_DNA"/>
</dbReference>
<dbReference type="PANTHER" id="PTHR11558">
    <property type="entry name" value="SPERMIDINE/SPERMINE SYNTHASE"/>
    <property type="match status" value="1"/>
</dbReference>
<evidence type="ECO:0000256" key="4">
    <source>
        <dbReference type="PROSITE-ProRule" id="PRU00354"/>
    </source>
</evidence>
<feature type="transmembrane region" description="Helical" evidence="5">
    <location>
        <begin position="172"/>
        <end position="191"/>
    </location>
</feature>
<evidence type="ECO:0000256" key="5">
    <source>
        <dbReference type="SAM" id="Phobius"/>
    </source>
</evidence>
<keyword evidence="5" id="KW-0812">Transmembrane</keyword>
<keyword evidence="5" id="KW-0472">Membrane</keyword>
<accession>A0A2M7S6W8</accession>
<keyword evidence="2 4" id="KW-0808">Transferase</keyword>
<feature type="transmembrane region" description="Helical" evidence="5">
    <location>
        <begin position="539"/>
        <end position="561"/>
    </location>
</feature>
<dbReference type="Pfam" id="PF01564">
    <property type="entry name" value="Spermine_synth"/>
    <property type="match status" value="1"/>
</dbReference>
<comment type="similarity">
    <text evidence="1">Belongs to the spermidine/spermine synthase family.</text>
</comment>
<dbReference type="GO" id="GO:0008295">
    <property type="term" value="P:spermidine biosynthetic process"/>
    <property type="evidence" value="ECO:0007669"/>
    <property type="project" value="TreeGrafter"/>
</dbReference>
<dbReference type="SUPFAM" id="SSF53335">
    <property type="entry name" value="S-adenosyl-L-methionine-dependent methyltransferases"/>
    <property type="match status" value="1"/>
</dbReference>
<proteinExistence type="inferred from homology"/>
<feature type="transmembrane region" description="Helical" evidence="5">
    <location>
        <begin position="34"/>
        <end position="57"/>
    </location>
</feature>
<feature type="transmembrane region" description="Helical" evidence="5">
    <location>
        <begin position="603"/>
        <end position="627"/>
    </location>
</feature>
<dbReference type="PROSITE" id="PS51006">
    <property type="entry name" value="PABS_2"/>
    <property type="match status" value="1"/>
</dbReference>
<dbReference type="AlphaFoldDB" id="A0A2M7S6W8"/>
<feature type="domain" description="PABS" evidence="6">
    <location>
        <begin position="221"/>
        <end position="458"/>
    </location>
</feature>
<dbReference type="InterPro" id="IPR001045">
    <property type="entry name" value="Spermi_synthase"/>
</dbReference>
<feature type="transmembrane region" description="Helical" evidence="5">
    <location>
        <begin position="203"/>
        <end position="224"/>
    </location>
</feature>
<feature type="transmembrane region" description="Helical" evidence="5">
    <location>
        <begin position="573"/>
        <end position="597"/>
    </location>
</feature>
<dbReference type="InterPro" id="IPR030374">
    <property type="entry name" value="PABS"/>
</dbReference>
<feature type="transmembrane region" description="Helical" evidence="5">
    <location>
        <begin position="674"/>
        <end position="694"/>
    </location>
</feature>
<feature type="transmembrane region" description="Helical" evidence="5">
    <location>
        <begin position="740"/>
        <end position="760"/>
    </location>
</feature>
<dbReference type="PANTHER" id="PTHR11558:SF11">
    <property type="entry name" value="SPERMIDINE SYNTHASE"/>
    <property type="match status" value="1"/>
</dbReference>
<dbReference type="InterPro" id="IPR036259">
    <property type="entry name" value="MFS_trans_sf"/>
</dbReference>
<feature type="transmembrane region" description="Helical" evidence="5">
    <location>
        <begin position="715"/>
        <end position="734"/>
    </location>
</feature>
<dbReference type="GO" id="GO:0004766">
    <property type="term" value="F:spermidine synthase activity"/>
    <property type="evidence" value="ECO:0007669"/>
    <property type="project" value="TreeGrafter"/>
</dbReference>
<evidence type="ECO:0000256" key="2">
    <source>
        <dbReference type="ARBA" id="ARBA00022679"/>
    </source>
</evidence>
<evidence type="ECO:0000256" key="1">
    <source>
        <dbReference type="ARBA" id="ARBA00007867"/>
    </source>
</evidence>
<reference evidence="8" key="1">
    <citation type="submission" date="2017-09" db="EMBL/GenBank/DDBJ databases">
        <title>Depth-based differentiation of microbial function through sediment-hosted aquifers and enrichment of novel symbionts in the deep terrestrial subsurface.</title>
        <authorList>
            <person name="Probst A.J."/>
            <person name="Ladd B."/>
            <person name="Jarett J.K."/>
            <person name="Geller-Mcgrath D.E."/>
            <person name="Sieber C.M.K."/>
            <person name="Emerson J.B."/>
            <person name="Anantharaman K."/>
            <person name="Thomas B.C."/>
            <person name="Malmstrom R."/>
            <person name="Stieglmeier M."/>
            <person name="Klingl A."/>
            <person name="Woyke T."/>
            <person name="Ryan C.M."/>
            <person name="Banfield J.F."/>
        </authorList>
    </citation>
    <scope>NUCLEOTIDE SEQUENCE [LARGE SCALE GENOMIC DNA]</scope>
</reference>
<name>A0A2M7S6W8_9BACT</name>
<dbReference type="Proteomes" id="UP000229307">
    <property type="component" value="Unassembled WGS sequence"/>
</dbReference>
<keyword evidence="5" id="KW-1133">Transmembrane helix</keyword>
<protein>
    <recommendedName>
        <fullName evidence="6">PABS domain-containing protein</fullName>
    </recommendedName>
</protein>
<feature type="transmembrane region" description="Helical" evidence="5">
    <location>
        <begin position="105"/>
        <end position="126"/>
    </location>
</feature>
<evidence type="ECO:0000313" key="8">
    <source>
        <dbReference type="Proteomes" id="UP000229307"/>
    </source>
</evidence>
<evidence type="ECO:0000259" key="6">
    <source>
        <dbReference type="PROSITE" id="PS51006"/>
    </source>
</evidence>
<evidence type="ECO:0000256" key="3">
    <source>
        <dbReference type="ARBA" id="ARBA00023115"/>
    </source>
</evidence>
<sequence>MLPIIFFVLGAVSALVQSVTIREFLNVFYGNELVLGAVLGIWLLWVAAGSFTGAYLVKKIKGLYRFFITLVTVGAFFPLVQLFLIRTARSVLGVPSGQYIPFFTTVLYSAAVMFPFCFLAGIAFPLGARIYCAKEEYENTAEEISKLYVSESLGFLAGGAGFTFYFALHYQAYLLLSAAFACVLASVWFLAMKRIKFASKPAGVVFALACLGLSIYSLVASGALEKETVRRRWESLNRRIELVETADTKYQNIAVGKFLGQYSMFGNGNLLFSFPDEYEDAPLANYVLFQHPNPRSVLVIGEVPAGVLGFMLLHPDISVDCVFLDSKLMQAMGRYAGEVPGIKDNNRLKYIHEDGRHYVKGCSRKYDVVFLALPQPSTAMVNRYYTREFFREAAGILEKGGVFACFGASTADAITWQVGNYFSSAYRTLSSVFADVKVSTGYSNYFFCAQETGVVTDDYKVLQERYWSKNVRMPFFSEEHFPYFFPPDRVRYINDFLKEWRWSRVNTDLKPVSYFYSLLEWDAYSGSRMGPLLRRLGEWFRVGWAVMLLGLFLAMRYFTILVRRRTPAQQQRFSALFAIFACGFAAMGLEIMLIFLFQNLYGYLYQMIGFITAVFMCGLAAGGWVALRSLKKNGEANRRRLVFACCGMALFPLLIPFLSWIFASAAFSKMPQGLSQFFFMVPVFLIGFIAGFEFPHASSVYGSTAIGSGKTAGMVGWADNFGGFLGAALCGTLLIPVLGITGACLVISLCSIAAVILLVFQVKTKKIEVMVVNKDPGS</sequence>